<dbReference type="GO" id="GO:0003677">
    <property type="term" value="F:DNA binding"/>
    <property type="evidence" value="ECO:0007669"/>
    <property type="project" value="UniProtKB-KW"/>
</dbReference>
<keyword evidence="9" id="KW-1185">Reference proteome</keyword>
<proteinExistence type="inferred from homology"/>
<dbReference type="InterPro" id="IPR014284">
    <property type="entry name" value="RNA_pol_sigma-70_dom"/>
</dbReference>
<dbReference type="Proteomes" id="UP000186905">
    <property type="component" value="Unassembled WGS sequence"/>
</dbReference>
<accession>A0A1Q9GM72</accession>
<reference evidence="8 9" key="1">
    <citation type="submission" date="2016-09" db="EMBL/GenBank/DDBJ databases">
        <title>Photobacterium proteolyticum sp. nov. a protease producing bacterium isolated from ocean sediments of Laizhou Bay.</title>
        <authorList>
            <person name="Li Y."/>
        </authorList>
    </citation>
    <scope>NUCLEOTIDE SEQUENCE [LARGE SCALE GENOMIC DNA]</scope>
    <source>
        <strain evidence="8 9">13-12</strain>
    </source>
</reference>
<dbReference type="PANTHER" id="PTHR43133:SF8">
    <property type="entry name" value="RNA POLYMERASE SIGMA FACTOR HI_1459-RELATED"/>
    <property type="match status" value="1"/>
</dbReference>
<evidence type="ECO:0000313" key="8">
    <source>
        <dbReference type="EMBL" id="OLQ75577.1"/>
    </source>
</evidence>
<dbReference type="SUPFAM" id="SSF88946">
    <property type="entry name" value="Sigma2 domain of RNA polymerase sigma factors"/>
    <property type="match status" value="1"/>
</dbReference>
<dbReference type="EMBL" id="MJIL01000075">
    <property type="protein sequence ID" value="OLQ75577.1"/>
    <property type="molecule type" value="Genomic_DNA"/>
</dbReference>
<dbReference type="GO" id="GO:0006352">
    <property type="term" value="P:DNA-templated transcription initiation"/>
    <property type="evidence" value="ECO:0007669"/>
    <property type="project" value="InterPro"/>
</dbReference>
<evidence type="ECO:0000256" key="4">
    <source>
        <dbReference type="ARBA" id="ARBA00023125"/>
    </source>
</evidence>
<dbReference type="InterPro" id="IPR036388">
    <property type="entry name" value="WH-like_DNA-bd_sf"/>
</dbReference>
<dbReference type="PANTHER" id="PTHR43133">
    <property type="entry name" value="RNA POLYMERASE ECF-TYPE SIGMA FACTO"/>
    <property type="match status" value="1"/>
</dbReference>
<dbReference type="GO" id="GO:0016987">
    <property type="term" value="F:sigma factor activity"/>
    <property type="evidence" value="ECO:0007669"/>
    <property type="project" value="UniProtKB-KW"/>
</dbReference>
<evidence type="ECO:0000256" key="1">
    <source>
        <dbReference type="ARBA" id="ARBA00010641"/>
    </source>
</evidence>
<evidence type="ECO:0000259" key="7">
    <source>
        <dbReference type="Pfam" id="PF08281"/>
    </source>
</evidence>
<dbReference type="Pfam" id="PF04542">
    <property type="entry name" value="Sigma70_r2"/>
    <property type="match status" value="1"/>
</dbReference>
<feature type="domain" description="RNA polymerase sigma factor 70 region 4 type 2" evidence="7">
    <location>
        <begin position="115"/>
        <end position="167"/>
    </location>
</feature>
<keyword evidence="5" id="KW-0804">Transcription</keyword>
<protein>
    <submittedName>
        <fullName evidence="8">RNA polymerase subunit sigma-70</fullName>
    </submittedName>
</protein>
<name>A0A1Q9GM72_9GAMM</name>
<evidence type="ECO:0000259" key="6">
    <source>
        <dbReference type="Pfam" id="PF04542"/>
    </source>
</evidence>
<dbReference type="AlphaFoldDB" id="A0A1Q9GM72"/>
<evidence type="ECO:0000256" key="5">
    <source>
        <dbReference type="ARBA" id="ARBA00023163"/>
    </source>
</evidence>
<keyword evidence="4" id="KW-0238">DNA-binding</keyword>
<dbReference type="InterPro" id="IPR013324">
    <property type="entry name" value="RNA_pol_sigma_r3/r4-like"/>
</dbReference>
<dbReference type="InterPro" id="IPR039425">
    <property type="entry name" value="RNA_pol_sigma-70-like"/>
</dbReference>
<dbReference type="InterPro" id="IPR007627">
    <property type="entry name" value="RNA_pol_sigma70_r2"/>
</dbReference>
<dbReference type="Pfam" id="PF08281">
    <property type="entry name" value="Sigma70_r4_2"/>
    <property type="match status" value="1"/>
</dbReference>
<organism evidence="8 9">
    <name type="scientific">Photobacterium proteolyticum</name>
    <dbReference type="NCBI Taxonomy" id="1903952"/>
    <lineage>
        <taxon>Bacteria</taxon>
        <taxon>Pseudomonadati</taxon>
        <taxon>Pseudomonadota</taxon>
        <taxon>Gammaproteobacteria</taxon>
        <taxon>Vibrionales</taxon>
        <taxon>Vibrionaceae</taxon>
        <taxon>Photobacterium</taxon>
    </lineage>
</organism>
<dbReference type="InterPro" id="IPR013325">
    <property type="entry name" value="RNA_pol_sigma_r2"/>
</dbReference>
<comment type="caution">
    <text evidence="8">The sequence shown here is derived from an EMBL/GenBank/DDBJ whole genome shotgun (WGS) entry which is preliminary data.</text>
</comment>
<dbReference type="Gene3D" id="1.10.1740.10">
    <property type="match status" value="1"/>
</dbReference>
<evidence type="ECO:0000313" key="9">
    <source>
        <dbReference type="Proteomes" id="UP000186905"/>
    </source>
</evidence>
<gene>
    <name evidence="8" type="ORF">BIT28_22760</name>
</gene>
<comment type="similarity">
    <text evidence="1">Belongs to the sigma-70 factor family. ECF subfamily.</text>
</comment>
<dbReference type="InterPro" id="IPR013249">
    <property type="entry name" value="RNA_pol_sigma70_r4_t2"/>
</dbReference>
<evidence type="ECO:0000256" key="3">
    <source>
        <dbReference type="ARBA" id="ARBA00023082"/>
    </source>
</evidence>
<dbReference type="SUPFAM" id="SSF88659">
    <property type="entry name" value="Sigma3 and sigma4 domains of RNA polymerase sigma factors"/>
    <property type="match status" value="1"/>
</dbReference>
<keyword evidence="2" id="KW-0805">Transcription regulation</keyword>
<sequence length="197" mass="23035">MRTGISVTESADLSFHSVAPCLMKAWRAHQDSLLAWLYKHTDEDALAEDLLHEVFLRAMSKKKDFCEIENAKAWLFRVANNLVIDQVRQRRFVPLDDLDVEQELHDTEVIDSLTQCLPRVLSELEEKDSEIIKACDIRGMTQKEYAERHGMTLVATKSRLQRARQKLRRQLSQSCKVKLDEYHRVCCFTPRDPKNEY</sequence>
<evidence type="ECO:0000256" key="2">
    <source>
        <dbReference type="ARBA" id="ARBA00023015"/>
    </source>
</evidence>
<feature type="domain" description="RNA polymerase sigma-70 region 2" evidence="6">
    <location>
        <begin position="27"/>
        <end position="91"/>
    </location>
</feature>
<dbReference type="Gene3D" id="1.10.10.10">
    <property type="entry name" value="Winged helix-like DNA-binding domain superfamily/Winged helix DNA-binding domain"/>
    <property type="match status" value="1"/>
</dbReference>
<dbReference type="NCBIfam" id="TIGR02937">
    <property type="entry name" value="sigma70-ECF"/>
    <property type="match status" value="1"/>
</dbReference>
<dbReference type="STRING" id="1903952.BIT28_22760"/>
<keyword evidence="3" id="KW-0731">Sigma factor</keyword>